<feature type="domain" description="AMP-dependent synthetase/ligase" evidence="3">
    <location>
        <begin position="56"/>
        <end position="419"/>
    </location>
</feature>
<evidence type="ECO:0000256" key="1">
    <source>
        <dbReference type="ARBA" id="ARBA00006432"/>
    </source>
</evidence>
<evidence type="ECO:0000259" key="4">
    <source>
        <dbReference type="Pfam" id="PF13193"/>
    </source>
</evidence>
<evidence type="ECO:0000313" key="5">
    <source>
        <dbReference type="EMBL" id="SEP44659.1"/>
    </source>
</evidence>
<dbReference type="InterPro" id="IPR025110">
    <property type="entry name" value="AMP-bd_C"/>
</dbReference>
<dbReference type="AlphaFoldDB" id="A0A1H8XXR3"/>
<organism evidence="5 6">
    <name type="scientific">Amycolatopsis saalfeldensis</name>
    <dbReference type="NCBI Taxonomy" id="394193"/>
    <lineage>
        <taxon>Bacteria</taxon>
        <taxon>Bacillati</taxon>
        <taxon>Actinomycetota</taxon>
        <taxon>Actinomycetes</taxon>
        <taxon>Pseudonocardiales</taxon>
        <taxon>Pseudonocardiaceae</taxon>
        <taxon>Amycolatopsis</taxon>
    </lineage>
</organism>
<dbReference type="EMBL" id="FOEF01000009">
    <property type="protein sequence ID" value="SEP44659.1"/>
    <property type="molecule type" value="Genomic_DNA"/>
</dbReference>
<dbReference type="RefSeq" id="WP_218156830.1">
    <property type="nucleotide sequence ID" value="NZ_FOEF01000009.1"/>
</dbReference>
<dbReference type="InterPro" id="IPR045851">
    <property type="entry name" value="AMP-bd_C_sf"/>
</dbReference>
<evidence type="ECO:0000313" key="6">
    <source>
        <dbReference type="Proteomes" id="UP000198582"/>
    </source>
</evidence>
<dbReference type="NCBIfam" id="NF004837">
    <property type="entry name" value="PRK06187.1"/>
    <property type="match status" value="1"/>
</dbReference>
<dbReference type="InterPro" id="IPR000873">
    <property type="entry name" value="AMP-dep_synth/lig_dom"/>
</dbReference>
<accession>A0A1H8XXR3</accession>
<dbReference type="STRING" id="394193.SAMN04489732_109274"/>
<gene>
    <name evidence="5" type="ORF">SAMN04489732_109274</name>
</gene>
<dbReference type="PANTHER" id="PTHR43767:SF11">
    <property type="entry name" value="MEDIUM-CHAIN-FATTY-ACID--COA LIGASE"/>
    <property type="match status" value="1"/>
</dbReference>
<evidence type="ECO:0000259" key="3">
    <source>
        <dbReference type="Pfam" id="PF00501"/>
    </source>
</evidence>
<comment type="similarity">
    <text evidence="1">Belongs to the ATP-dependent AMP-binding enzyme family.</text>
</comment>
<dbReference type="Pfam" id="PF00501">
    <property type="entry name" value="AMP-binding"/>
    <property type="match status" value="1"/>
</dbReference>
<proteinExistence type="inferred from homology"/>
<dbReference type="Proteomes" id="UP000198582">
    <property type="component" value="Unassembled WGS sequence"/>
</dbReference>
<name>A0A1H8XXR3_9PSEU</name>
<protein>
    <submittedName>
        <fullName evidence="5">Fatty-acyl-CoA synthase</fullName>
    </submittedName>
</protein>
<dbReference type="InterPro" id="IPR050237">
    <property type="entry name" value="ATP-dep_AMP-bd_enzyme"/>
</dbReference>
<evidence type="ECO:0000256" key="2">
    <source>
        <dbReference type="ARBA" id="ARBA00022598"/>
    </source>
</evidence>
<keyword evidence="6" id="KW-1185">Reference proteome</keyword>
<dbReference type="GO" id="GO:0016877">
    <property type="term" value="F:ligase activity, forming carbon-sulfur bonds"/>
    <property type="evidence" value="ECO:0007669"/>
    <property type="project" value="UniProtKB-ARBA"/>
</dbReference>
<dbReference type="InterPro" id="IPR020845">
    <property type="entry name" value="AMP-binding_CS"/>
</dbReference>
<keyword evidence="2" id="KW-0436">Ligase</keyword>
<dbReference type="PANTHER" id="PTHR43767">
    <property type="entry name" value="LONG-CHAIN-FATTY-ACID--COA LIGASE"/>
    <property type="match status" value="1"/>
</dbReference>
<dbReference type="Pfam" id="PF13193">
    <property type="entry name" value="AMP-binding_C"/>
    <property type="match status" value="1"/>
</dbReference>
<reference evidence="6" key="1">
    <citation type="submission" date="2016-10" db="EMBL/GenBank/DDBJ databases">
        <authorList>
            <person name="Varghese N."/>
            <person name="Submissions S."/>
        </authorList>
    </citation>
    <scope>NUCLEOTIDE SEQUENCE [LARGE SCALE GENOMIC DNA]</scope>
    <source>
        <strain evidence="6">DSM 44993</strain>
    </source>
</reference>
<dbReference type="Gene3D" id="3.40.50.12780">
    <property type="entry name" value="N-terminal domain of ligase-like"/>
    <property type="match status" value="1"/>
</dbReference>
<dbReference type="InterPro" id="IPR042099">
    <property type="entry name" value="ANL_N_sf"/>
</dbReference>
<dbReference type="Gene3D" id="3.30.300.30">
    <property type="match status" value="1"/>
</dbReference>
<dbReference type="FunFam" id="3.30.300.30:FF:000008">
    <property type="entry name" value="2,3-dihydroxybenzoate-AMP ligase"/>
    <property type="match status" value="1"/>
</dbReference>
<feature type="domain" description="AMP-binding enzyme C-terminal" evidence="4">
    <location>
        <begin position="469"/>
        <end position="542"/>
    </location>
</feature>
<dbReference type="SUPFAM" id="SSF56801">
    <property type="entry name" value="Acetyl-CoA synthetase-like"/>
    <property type="match status" value="1"/>
</dbReference>
<dbReference type="PROSITE" id="PS00455">
    <property type="entry name" value="AMP_BINDING"/>
    <property type="match status" value="1"/>
</dbReference>
<sequence>MNGFDETGTHMATAQHPSAGLMMSTPLTTQELLKRMRSAWPDSTISTVADETARFSHTVTFAEVAVRAERLAAALSALGVRTGDRVGSLLWNSAAHVELYYAATGLGAVLHTINPRLFADQIEYTIDHAEDRVLVVDATLVGTLTPLLDRLPRVEHVVVVGTPAPEVIGRVTVHAYPDLLEQAPAGFRWPELQEDLGACLCYTSGTTGNPKGVLYTHRSIVLHALIMAGTNGFRLGRHDRALALVPMFHALGWGLPFIVALTGTDLVLPGRHLGPATIATVIEREQVTWAGGVPTLWLDLLRYADAQRDARPVDLSSLRLVLSGGTKVPQPLMAAFEERYGVTVGQGWGMTETLPGATLSLADPDASGEAKRARRELAGQASPFYEFRVVDADGAPLPHDGKSVGEIEVRGPVVAAAYYGAGHTAEKFHDGWLRTGDLGAVTHDGWLDITDRAKDAIKSGGEWISSQDLEAALMRHPAVLEAAVVSVPHERWSERPAAVVATAGDDPSADELRDHLRAHVAGWWIPDEFHFVAELPRNSTGKFDKRTIRDQLRAAREERFS</sequence>